<evidence type="ECO:0000256" key="3">
    <source>
        <dbReference type="ARBA" id="ARBA00022485"/>
    </source>
</evidence>
<protein>
    <submittedName>
        <fullName evidence="10">Peptidoglycan/LPS O-acetylase OafA/YrhL</fullName>
    </submittedName>
</protein>
<evidence type="ECO:0000259" key="9">
    <source>
        <dbReference type="Pfam" id="PF01757"/>
    </source>
</evidence>
<dbReference type="EMBL" id="QRDZ01000009">
    <property type="protein sequence ID" value="RED77626.1"/>
    <property type="molecule type" value="Genomic_DNA"/>
</dbReference>
<feature type="transmembrane region" description="Helical" evidence="8">
    <location>
        <begin position="389"/>
        <end position="409"/>
    </location>
</feature>
<dbReference type="InterPro" id="IPR039650">
    <property type="entry name" value="HdrA-like"/>
</dbReference>
<keyword evidence="4" id="KW-0479">Metal-binding</keyword>
<keyword evidence="6" id="KW-0408">Iron</keyword>
<evidence type="ECO:0000256" key="6">
    <source>
        <dbReference type="ARBA" id="ARBA00023004"/>
    </source>
</evidence>
<evidence type="ECO:0000256" key="5">
    <source>
        <dbReference type="ARBA" id="ARBA00023002"/>
    </source>
</evidence>
<feature type="transmembrane region" description="Helical" evidence="8">
    <location>
        <begin position="196"/>
        <end position="215"/>
    </location>
</feature>
<reference evidence="10 11" key="1">
    <citation type="submission" date="2018-07" db="EMBL/GenBank/DDBJ databases">
        <title>Genomic Encyclopedia of Type Strains, Phase III (KMG-III): the genomes of soil and plant-associated and newly described type strains.</title>
        <authorList>
            <person name="Whitman W."/>
        </authorList>
    </citation>
    <scope>NUCLEOTIDE SEQUENCE [LARGE SCALE GENOMIC DNA]</scope>
    <source>
        <strain evidence="10 11">CECT 7287</strain>
    </source>
</reference>
<name>A0A3D9JW10_9BACL</name>
<dbReference type="GO" id="GO:0016491">
    <property type="term" value="F:oxidoreductase activity"/>
    <property type="evidence" value="ECO:0007669"/>
    <property type="project" value="UniProtKB-KW"/>
</dbReference>
<dbReference type="AlphaFoldDB" id="A0A3D9JW10"/>
<evidence type="ECO:0000256" key="4">
    <source>
        <dbReference type="ARBA" id="ARBA00022723"/>
    </source>
</evidence>
<keyword evidence="5" id="KW-0560">Oxidoreductase</keyword>
<gene>
    <name evidence="10" type="ORF">DFP98_109237</name>
</gene>
<dbReference type="InterPro" id="IPR002656">
    <property type="entry name" value="Acyl_transf_3_dom"/>
</dbReference>
<evidence type="ECO:0000313" key="10">
    <source>
        <dbReference type="EMBL" id="RED77626.1"/>
    </source>
</evidence>
<evidence type="ECO:0000256" key="1">
    <source>
        <dbReference type="ARBA" id="ARBA00004370"/>
    </source>
</evidence>
<keyword evidence="11" id="KW-1185">Reference proteome</keyword>
<proteinExistence type="inferred from homology"/>
<keyword evidence="3" id="KW-0004">4Fe-4S</keyword>
<dbReference type="GO" id="GO:0051539">
    <property type="term" value="F:4 iron, 4 sulfur cluster binding"/>
    <property type="evidence" value="ECO:0007669"/>
    <property type="project" value="UniProtKB-KW"/>
</dbReference>
<dbReference type="Gene3D" id="3.50.50.60">
    <property type="entry name" value="FAD/NAD(P)-binding domain"/>
    <property type="match status" value="1"/>
</dbReference>
<feature type="transmembrane region" description="Helical" evidence="8">
    <location>
        <begin position="306"/>
        <end position="325"/>
    </location>
</feature>
<feature type="transmembrane region" description="Helical" evidence="8">
    <location>
        <begin position="20"/>
        <end position="39"/>
    </location>
</feature>
<keyword evidence="8" id="KW-1133">Transmembrane helix</keyword>
<dbReference type="PANTHER" id="PTHR43498:SF1">
    <property type="entry name" value="COB--COM HETERODISULFIDE REDUCTASE IRON-SULFUR SUBUNIT A"/>
    <property type="match status" value="1"/>
</dbReference>
<dbReference type="Proteomes" id="UP000256977">
    <property type="component" value="Unassembled WGS sequence"/>
</dbReference>
<sequence length="1021" mass="114110">MNTKALRNQDRIPELQLVRALAILCVLTVHASASATIAMQNSGYYWIYNFINVFMRVGTPTFIFLSSFVLFYSYYRRPLDRKLISSFYKKRLLYILVPYAVFSAIYFVVVRYGANQALFDAEALATFWKKLLTGKAYAHLYFIFISIQFYALFPVLLWATKRWTRLVHFLIPLGLVVQWGFVLLNKHYWHVTNKGSWSLSYFSFFFLGAALGIYYPKIKNWIVVSKANASLTRVSAWALLWTAWLTVALVHVTVYYQARANGVRFNSTLYEFLWNFHSLTSALAIVQAAFYIYRRFPNSLSKLLQPLGRYSFGIYLIHLLFLYTYDRFMPDYGISWMSHFKYLGSWAVMLSASLAVVAFLAKFLPGAWMLFGRLPDHAGSRRNVSIRKFATAGTAAVLAVAIVAIGIWVKKEEEIRNPNVQQAEVSLNTTDKLTESYDVVVVGTDPEGVAAAVSAARNGLSVLLVEGRNRTMLGGLMTHGGLNSIDLIYAPGSSTSRNNPVFLNKGIFQEFYEQIEGSSFDLTTAANAFARMVNDEPNIDLVMNARDLKPLSEKDDNGQIKVTGVSFKTDKGAERNISSSAVIDATQDADIAAAAGAPFTFGREDLGEPDAKMAVTLVFKMSGVTPSVWNSFSRHPNTGVDAMSAWGFSEAKNYVSDTPERVRMRGLNIGRQNDDTMLINAMHIFNVDPLDPSSVEKALATGKAEAPKIVDYLTKNTKEFKNLKFAGTADELYVRETRHLLGEYRLTLADVMDNRDHWDAIAYGSYDLDVQSTDHTNAGYILMSPYQYGIPFRTLVPLQVDNLLVVGRSASYDSLPHSSARVIPVGMATGQAASVAVKLAKEHGITVRELSRSKDLIARLRSDLTGQGVDLTVHEFKKPAYSEHKAYRGLLAAASLLMTSGSSNNKEFKLDDPSNAQRYAYQLTRLNKAHPKAFPGKAVEAMKGLDKPGEIPLSLEQAVRTISLAISDDPNEAVDLDQMLQRGWIKPNTLDAIEKRESLTNGEAFLLMRDVLEYYAGIVYE</sequence>
<feature type="domain" description="Acyltransferase 3" evidence="9">
    <location>
        <begin position="13"/>
        <end position="358"/>
    </location>
</feature>
<comment type="caution">
    <text evidence="10">The sequence shown here is derived from an EMBL/GenBank/DDBJ whole genome shotgun (WGS) entry which is preliminary data.</text>
</comment>
<dbReference type="PANTHER" id="PTHR43498">
    <property type="entry name" value="FERREDOXIN:COB-COM HETERODISULFIDE REDUCTASE SUBUNIT A"/>
    <property type="match status" value="1"/>
</dbReference>
<organism evidence="10 11">
    <name type="scientific">Cohnella phaseoli</name>
    <dbReference type="NCBI Taxonomy" id="456490"/>
    <lineage>
        <taxon>Bacteria</taxon>
        <taxon>Bacillati</taxon>
        <taxon>Bacillota</taxon>
        <taxon>Bacilli</taxon>
        <taxon>Bacillales</taxon>
        <taxon>Paenibacillaceae</taxon>
        <taxon>Cohnella</taxon>
    </lineage>
</organism>
<dbReference type="Pfam" id="PF01757">
    <property type="entry name" value="Acyl_transf_3"/>
    <property type="match status" value="1"/>
</dbReference>
<accession>A0A3D9JW10</accession>
<dbReference type="InterPro" id="IPR036188">
    <property type="entry name" value="FAD/NAD-bd_sf"/>
</dbReference>
<evidence type="ECO:0000256" key="7">
    <source>
        <dbReference type="ARBA" id="ARBA00023014"/>
    </source>
</evidence>
<feature type="transmembrane region" description="Helical" evidence="8">
    <location>
        <begin position="138"/>
        <end position="159"/>
    </location>
</feature>
<feature type="transmembrane region" description="Helical" evidence="8">
    <location>
        <begin position="236"/>
        <end position="256"/>
    </location>
</feature>
<feature type="transmembrane region" description="Helical" evidence="8">
    <location>
        <begin position="276"/>
        <end position="294"/>
    </location>
</feature>
<feature type="transmembrane region" description="Helical" evidence="8">
    <location>
        <begin position="345"/>
        <end position="368"/>
    </location>
</feature>
<keyword evidence="7" id="KW-0411">Iron-sulfur</keyword>
<dbReference type="SUPFAM" id="SSF51905">
    <property type="entry name" value="FAD/NAD(P)-binding domain"/>
    <property type="match status" value="1"/>
</dbReference>
<keyword evidence="8" id="KW-0472">Membrane</keyword>
<keyword evidence="8" id="KW-0812">Transmembrane</keyword>
<evidence type="ECO:0000256" key="2">
    <source>
        <dbReference type="ARBA" id="ARBA00007400"/>
    </source>
</evidence>
<dbReference type="Pfam" id="PF12831">
    <property type="entry name" value="FAD_oxidored"/>
    <property type="match status" value="1"/>
</dbReference>
<comment type="subcellular location">
    <subcellularLocation>
        <location evidence="1">Membrane</location>
    </subcellularLocation>
</comment>
<feature type="transmembrane region" description="Helical" evidence="8">
    <location>
        <begin position="45"/>
        <end position="71"/>
    </location>
</feature>
<evidence type="ECO:0000313" key="11">
    <source>
        <dbReference type="Proteomes" id="UP000256977"/>
    </source>
</evidence>
<feature type="transmembrane region" description="Helical" evidence="8">
    <location>
        <begin position="166"/>
        <end position="184"/>
    </location>
</feature>
<dbReference type="RefSeq" id="WP_181917680.1">
    <property type="nucleotide sequence ID" value="NZ_QRDZ01000009.1"/>
</dbReference>
<evidence type="ECO:0000256" key="8">
    <source>
        <dbReference type="SAM" id="Phobius"/>
    </source>
</evidence>
<dbReference type="GO" id="GO:0016747">
    <property type="term" value="F:acyltransferase activity, transferring groups other than amino-acyl groups"/>
    <property type="evidence" value="ECO:0007669"/>
    <property type="project" value="InterPro"/>
</dbReference>
<feature type="transmembrane region" description="Helical" evidence="8">
    <location>
        <begin position="92"/>
        <end position="114"/>
    </location>
</feature>
<comment type="similarity">
    <text evidence="2">Belongs to the acyltransferase 3 family.</text>
</comment>
<dbReference type="GO" id="GO:0046872">
    <property type="term" value="F:metal ion binding"/>
    <property type="evidence" value="ECO:0007669"/>
    <property type="project" value="UniProtKB-KW"/>
</dbReference>